<dbReference type="RefSeq" id="WP_150682748.1">
    <property type="nucleotide sequence ID" value="NZ_CABPSI010000001.1"/>
</dbReference>
<dbReference type="EMBL" id="CABPSI010000001">
    <property type="protein sequence ID" value="VVD69099.1"/>
    <property type="molecule type" value="Genomic_DNA"/>
</dbReference>
<organism evidence="1 2">
    <name type="scientific">Pandoraea iniqua</name>
    <dbReference type="NCBI Taxonomy" id="2508288"/>
    <lineage>
        <taxon>Bacteria</taxon>
        <taxon>Pseudomonadati</taxon>
        <taxon>Pseudomonadota</taxon>
        <taxon>Betaproteobacteria</taxon>
        <taxon>Burkholderiales</taxon>
        <taxon>Burkholderiaceae</taxon>
        <taxon>Pandoraea</taxon>
    </lineage>
</organism>
<sequence>MPSFPFPFRYWRARLRTPVNRGRSGWVAWLIVALLCVQMWGLQHEIVHARQLADIGVSAVATATGNAAGTDADTDVDVDDDADAQNAWAPVNASLAHAAYGSHHHHCHLFEGATLAAAMAVAVLEWRADRHTDLTPSRATGRSHASALTLSFRSRAPPVTV</sequence>
<dbReference type="AlphaFoldDB" id="A0A5E4S4X8"/>
<reference evidence="1 2" key="1">
    <citation type="submission" date="2019-08" db="EMBL/GenBank/DDBJ databases">
        <authorList>
            <person name="Peeters C."/>
        </authorList>
    </citation>
    <scope>NUCLEOTIDE SEQUENCE [LARGE SCALE GENOMIC DNA]</scope>
    <source>
        <strain evidence="1 2">LMG 31115</strain>
    </source>
</reference>
<evidence type="ECO:0000313" key="1">
    <source>
        <dbReference type="EMBL" id="VVD69099.1"/>
    </source>
</evidence>
<evidence type="ECO:0000313" key="2">
    <source>
        <dbReference type="Proteomes" id="UP000333828"/>
    </source>
</evidence>
<proteinExistence type="predicted"/>
<protein>
    <submittedName>
        <fullName evidence="1">Uncharacterized protein</fullName>
    </submittedName>
</protein>
<keyword evidence="2" id="KW-1185">Reference proteome</keyword>
<gene>
    <name evidence="1" type="ORF">PIN31115_00503</name>
</gene>
<accession>A0A5E4S4X8</accession>
<name>A0A5E4S4X8_9BURK</name>
<dbReference type="Proteomes" id="UP000333828">
    <property type="component" value="Unassembled WGS sequence"/>
</dbReference>